<feature type="transmembrane region" description="Helical" evidence="1">
    <location>
        <begin position="36"/>
        <end position="57"/>
    </location>
</feature>
<sequence>MDRRGAQRVAEGTALAAGVGGACGGVWVAAAGRPFFHRHVIASGVSLGAVAGSYLGVRQMLIAAQMHDAAPVSVLAGFYTSAALSVAAGIRRSRILPWAMFTGAAAGLAHLAYDRVELSKHAYVRSLPAGRPPTIVDWLAWAAAPPKRSEWTHRIGAQLDWLLFGNDIIEVRRRLAERRSGGTRRQEAGSSPAEE</sequence>
<comment type="caution">
    <text evidence="2">The sequence shown here is derived from an EMBL/GenBank/DDBJ whole genome shotgun (WGS) entry which is preliminary data.</text>
</comment>
<reference evidence="2" key="1">
    <citation type="submission" date="2021-05" db="EMBL/GenBank/DDBJ databases">
        <title>The genome of the haptophyte Pavlova lutheri (Diacronema luteri, Pavlovales) - a model for lipid biosynthesis in eukaryotic algae.</title>
        <authorList>
            <person name="Hulatt C.J."/>
            <person name="Posewitz M.C."/>
        </authorList>
    </citation>
    <scope>NUCLEOTIDE SEQUENCE</scope>
    <source>
        <strain evidence="2">NIVA-4/92</strain>
    </source>
</reference>
<proteinExistence type="predicted"/>
<keyword evidence="3" id="KW-1185">Reference proteome</keyword>
<feature type="transmembrane region" description="Helical" evidence="1">
    <location>
        <begin position="69"/>
        <end position="89"/>
    </location>
</feature>
<keyword evidence="1" id="KW-0812">Transmembrane</keyword>
<evidence type="ECO:0000313" key="3">
    <source>
        <dbReference type="Proteomes" id="UP000751190"/>
    </source>
</evidence>
<evidence type="ECO:0000313" key="2">
    <source>
        <dbReference type="EMBL" id="KAG8464356.1"/>
    </source>
</evidence>
<dbReference type="AlphaFoldDB" id="A0A8J5XFU3"/>
<name>A0A8J5XFU3_DIALT</name>
<organism evidence="2 3">
    <name type="scientific">Diacronema lutheri</name>
    <name type="common">Unicellular marine alga</name>
    <name type="synonym">Monochrysis lutheri</name>
    <dbReference type="NCBI Taxonomy" id="2081491"/>
    <lineage>
        <taxon>Eukaryota</taxon>
        <taxon>Haptista</taxon>
        <taxon>Haptophyta</taxon>
        <taxon>Pavlovophyceae</taxon>
        <taxon>Pavlovales</taxon>
        <taxon>Pavlovaceae</taxon>
        <taxon>Diacronema</taxon>
    </lineage>
</organism>
<gene>
    <name evidence="2" type="ORF">KFE25_003419</name>
</gene>
<dbReference type="EMBL" id="JAGTXO010000013">
    <property type="protein sequence ID" value="KAG8464356.1"/>
    <property type="molecule type" value="Genomic_DNA"/>
</dbReference>
<dbReference type="PROSITE" id="PS51257">
    <property type="entry name" value="PROKAR_LIPOPROTEIN"/>
    <property type="match status" value="1"/>
</dbReference>
<feature type="transmembrane region" description="Helical" evidence="1">
    <location>
        <begin position="12"/>
        <end position="30"/>
    </location>
</feature>
<protein>
    <submittedName>
        <fullName evidence="2">Uncharacterized protein</fullName>
    </submittedName>
</protein>
<accession>A0A8J5XFU3</accession>
<keyword evidence="1" id="KW-0472">Membrane</keyword>
<keyword evidence="1" id="KW-1133">Transmembrane helix</keyword>
<evidence type="ECO:0000256" key="1">
    <source>
        <dbReference type="SAM" id="Phobius"/>
    </source>
</evidence>
<dbReference type="Proteomes" id="UP000751190">
    <property type="component" value="Unassembled WGS sequence"/>
</dbReference>
<dbReference type="OrthoDB" id="10464820at2759"/>